<proteinExistence type="predicted"/>
<gene>
    <name evidence="1" type="ORF">EHSB41UT_04406</name>
</gene>
<evidence type="ECO:0008006" key="3">
    <source>
        <dbReference type="Google" id="ProtNLM"/>
    </source>
</evidence>
<evidence type="ECO:0000313" key="2">
    <source>
        <dbReference type="Proteomes" id="UP000196573"/>
    </source>
</evidence>
<accession>A0A1X7AR69</accession>
<reference evidence="1 2" key="1">
    <citation type="submission" date="2017-03" db="EMBL/GenBank/DDBJ databases">
        <authorList>
            <person name="Afonso C.L."/>
            <person name="Miller P.J."/>
            <person name="Scott M.A."/>
            <person name="Spackman E."/>
            <person name="Goraichik I."/>
            <person name="Dimitrov K.M."/>
            <person name="Suarez D.L."/>
            <person name="Swayne D.E."/>
        </authorList>
    </citation>
    <scope>NUCLEOTIDE SEQUENCE [LARGE SCALE GENOMIC DNA]</scope>
    <source>
        <strain evidence="1">SB41UT1</strain>
    </source>
</reference>
<dbReference type="InterPro" id="IPR011050">
    <property type="entry name" value="Pectin_lyase_fold/virulence"/>
</dbReference>
<sequence>MLFSNISLASNDTTWIEINGQTYGAKPNSQGPIGGGSGYTQTITEGDYYVEDLDSLLDALSKATHGEIVFIPDEIEIDLTTRVYIEQLSLHIPEGVTLAGNRGNGNSKGAMLFSDALKTPVLISADGPNVRITGLRIKGPNAKRYLDHHRRSFGNNGDGHNYYYQFPTSAGIVTQHNNLEVDNCEISAFSHGSTYLISGQDHHIHHNFIHHCQYDGLGYGVVHGTAKSLIEYNLFNWNRHSIAGTGLPGDSYIARNNVELGVSLSHCFDMHGGHARKDGTNTAGTRIEIYNNTFSALETPIYIGGEPEESCMISNNWFQQHSGPEQAVKAFSKTTIKDNAYGISPADSL</sequence>
<keyword evidence="2" id="KW-1185">Reference proteome</keyword>
<protein>
    <recommendedName>
        <fullName evidence="3">Right handed beta helix domain-containing protein</fullName>
    </recommendedName>
</protein>
<name>A0A1X7AR69_9GAMM</name>
<evidence type="ECO:0000313" key="1">
    <source>
        <dbReference type="EMBL" id="SMA50589.1"/>
    </source>
</evidence>
<dbReference type="EMBL" id="FWPT01000013">
    <property type="protein sequence ID" value="SMA50589.1"/>
    <property type="molecule type" value="Genomic_DNA"/>
</dbReference>
<dbReference type="SUPFAM" id="SSF51126">
    <property type="entry name" value="Pectin lyase-like"/>
    <property type="match status" value="1"/>
</dbReference>
<dbReference type="AlphaFoldDB" id="A0A1X7AR69"/>
<dbReference type="Proteomes" id="UP000196573">
    <property type="component" value="Unassembled WGS sequence"/>
</dbReference>
<organism evidence="1 2">
    <name type="scientific">Parendozoicomonas haliclonae</name>
    <dbReference type="NCBI Taxonomy" id="1960125"/>
    <lineage>
        <taxon>Bacteria</taxon>
        <taxon>Pseudomonadati</taxon>
        <taxon>Pseudomonadota</taxon>
        <taxon>Gammaproteobacteria</taxon>
        <taxon>Oceanospirillales</taxon>
        <taxon>Endozoicomonadaceae</taxon>
        <taxon>Parendozoicomonas</taxon>
    </lineage>
</organism>